<dbReference type="PROSITE" id="PS01159">
    <property type="entry name" value="WW_DOMAIN_1"/>
    <property type="match status" value="1"/>
</dbReference>
<keyword evidence="5" id="KW-1185">Reference proteome</keyword>
<feature type="domain" description="PID" evidence="2">
    <location>
        <begin position="239"/>
        <end position="359"/>
    </location>
</feature>
<dbReference type="SUPFAM" id="SSF50729">
    <property type="entry name" value="PH domain-like"/>
    <property type="match status" value="2"/>
</dbReference>
<dbReference type="InterPro" id="IPR006020">
    <property type="entry name" value="PTB/PI_dom"/>
</dbReference>
<feature type="domain" description="WW" evidence="3">
    <location>
        <begin position="22"/>
        <end position="54"/>
    </location>
</feature>
<reference evidence="4" key="1">
    <citation type="submission" date="2023-05" db="EMBL/GenBank/DDBJ databases">
        <authorList>
            <person name="Stuckert A."/>
        </authorList>
    </citation>
    <scope>NUCLEOTIDE SEQUENCE</scope>
</reference>
<dbReference type="SMART" id="SM00462">
    <property type="entry name" value="PTB"/>
    <property type="match status" value="2"/>
</dbReference>
<evidence type="ECO:0000313" key="5">
    <source>
        <dbReference type="Proteomes" id="UP001162483"/>
    </source>
</evidence>
<dbReference type="SUPFAM" id="SSF51045">
    <property type="entry name" value="WW domain"/>
    <property type="match status" value="1"/>
</dbReference>
<dbReference type="InterPro" id="IPR011993">
    <property type="entry name" value="PH-like_dom_sf"/>
</dbReference>
<feature type="non-terminal residue" evidence="4">
    <location>
        <position position="1"/>
    </location>
</feature>
<dbReference type="Pfam" id="PF00640">
    <property type="entry name" value="PID"/>
    <property type="match status" value="1"/>
</dbReference>
<dbReference type="PANTHER" id="PTHR14058">
    <property type="entry name" value="AMYLOID BETA A4 PRECURSOR PROTEIN-BINDING FAMILY B"/>
    <property type="match status" value="1"/>
</dbReference>
<dbReference type="PANTHER" id="PTHR14058:SF10">
    <property type="entry name" value="AMYLOID-BETA A4 PRECURSOR PROTEIN-BINDING FAMILY B MEMBER 3"/>
    <property type="match status" value="1"/>
</dbReference>
<dbReference type="SMART" id="SM00456">
    <property type="entry name" value="WW"/>
    <property type="match status" value="1"/>
</dbReference>
<evidence type="ECO:0000256" key="1">
    <source>
        <dbReference type="ARBA" id="ARBA00022737"/>
    </source>
</evidence>
<dbReference type="Gene3D" id="2.20.70.10">
    <property type="match status" value="1"/>
</dbReference>
<comment type="caution">
    <text evidence="4">The sequence shown here is derived from an EMBL/GenBank/DDBJ whole genome shotgun (WGS) entry which is preliminary data.</text>
</comment>
<dbReference type="InterPro" id="IPR039576">
    <property type="entry name" value="APBB1/2/3"/>
</dbReference>
<evidence type="ECO:0000259" key="2">
    <source>
        <dbReference type="PROSITE" id="PS01179"/>
    </source>
</evidence>
<dbReference type="Pfam" id="PF00397">
    <property type="entry name" value="WW"/>
    <property type="match status" value="1"/>
</dbReference>
<gene>
    <name evidence="4" type="ORF">SPARVUS_LOCUS15893815</name>
</gene>
<sequence length="428" mass="47888">YISSVCFFADNLWSDQNLEADPDLPPGWRTIRDSSGTYYWHVPTGTTQWQHPMYNSGISHSLSTVQEKKVLRTSVSDVSSARPFPGTVSTSGRRLSMPWHDDDLFHNINDPNCKGENMVMILKKDTMSLVDPLDHSLIHSQPVINIRVWGVGCNNGRYRDFAFVANDKDTCMLKCHVFRCDVPAKAIASALHDMCSKIMAERAVASNAITRSVTLETISPEDLPVQVDILDTVRESIQKYELLFIGSLPVSKPMGMDLLNDTIENIISTTLRENWTAAVIEVTDTAVTVHRREVPEEEPLWQCSVRYVTFMGIGKDSHTFAMIVDVGKQCFQCTVFWCEPDAGHVSEAVQAACMVQYQKCVVASTRMKPKVGHGKSLLKIKRTTSVDSPISPFMSSGHTLQKNGGTSKRRGVMAFFEAFKQKHVRHSP</sequence>
<dbReference type="Gene3D" id="2.30.29.30">
    <property type="entry name" value="Pleckstrin-homology domain (PH domain)/Phosphotyrosine-binding domain (PTB)"/>
    <property type="match status" value="2"/>
</dbReference>
<dbReference type="Proteomes" id="UP001162483">
    <property type="component" value="Unassembled WGS sequence"/>
</dbReference>
<evidence type="ECO:0000259" key="3">
    <source>
        <dbReference type="PROSITE" id="PS50020"/>
    </source>
</evidence>
<protein>
    <recommendedName>
        <fullName evidence="6">Amyloid beta (A4) precursor protein-binding, family B, member 3</fullName>
    </recommendedName>
</protein>
<dbReference type="PROSITE" id="PS50020">
    <property type="entry name" value="WW_DOMAIN_2"/>
    <property type="match status" value="1"/>
</dbReference>
<organism evidence="4 5">
    <name type="scientific">Staurois parvus</name>
    <dbReference type="NCBI Taxonomy" id="386267"/>
    <lineage>
        <taxon>Eukaryota</taxon>
        <taxon>Metazoa</taxon>
        <taxon>Chordata</taxon>
        <taxon>Craniata</taxon>
        <taxon>Vertebrata</taxon>
        <taxon>Euteleostomi</taxon>
        <taxon>Amphibia</taxon>
        <taxon>Batrachia</taxon>
        <taxon>Anura</taxon>
        <taxon>Neobatrachia</taxon>
        <taxon>Ranoidea</taxon>
        <taxon>Ranidae</taxon>
        <taxon>Staurois</taxon>
    </lineage>
</organism>
<dbReference type="InterPro" id="IPR036020">
    <property type="entry name" value="WW_dom_sf"/>
</dbReference>
<keyword evidence="1" id="KW-0677">Repeat</keyword>
<evidence type="ECO:0000313" key="4">
    <source>
        <dbReference type="EMBL" id="CAI9619826.1"/>
    </source>
</evidence>
<name>A0ABN9HDF0_9NEOB</name>
<dbReference type="EMBL" id="CATNWA010020769">
    <property type="protein sequence ID" value="CAI9619826.1"/>
    <property type="molecule type" value="Genomic_DNA"/>
</dbReference>
<accession>A0ABN9HDF0</accession>
<dbReference type="InterPro" id="IPR001202">
    <property type="entry name" value="WW_dom"/>
</dbReference>
<dbReference type="PROSITE" id="PS01179">
    <property type="entry name" value="PID"/>
    <property type="match status" value="1"/>
</dbReference>
<dbReference type="CDD" id="cd01271">
    <property type="entry name" value="PTB2_Fe65"/>
    <property type="match status" value="1"/>
</dbReference>
<evidence type="ECO:0008006" key="6">
    <source>
        <dbReference type="Google" id="ProtNLM"/>
    </source>
</evidence>
<proteinExistence type="predicted"/>
<dbReference type="CDD" id="cd00201">
    <property type="entry name" value="WW"/>
    <property type="match status" value="1"/>
</dbReference>